<dbReference type="Pfam" id="PF14518">
    <property type="entry name" value="Haem_oxygenas_2"/>
    <property type="match status" value="1"/>
</dbReference>
<dbReference type="SUPFAM" id="SSF48613">
    <property type="entry name" value="Heme oxygenase-like"/>
    <property type="match status" value="1"/>
</dbReference>
<organism evidence="2 3">
    <name type="scientific">Luteimonas galliterrae</name>
    <dbReference type="NCBI Taxonomy" id="2940486"/>
    <lineage>
        <taxon>Bacteria</taxon>
        <taxon>Pseudomonadati</taxon>
        <taxon>Pseudomonadota</taxon>
        <taxon>Gammaproteobacteria</taxon>
        <taxon>Lysobacterales</taxon>
        <taxon>Lysobacteraceae</taxon>
        <taxon>Luteimonas</taxon>
    </lineage>
</organism>
<name>A0ABT0MN53_9GAMM</name>
<proteinExistence type="predicted"/>
<dbReference type="PANTHER" id="PTHR40279">
    <property type="entry name" value="PQQC-LIKE PROTEIN"/>
    <property type="match status" value="1"/>
</dbReference>
<dbReference type="Proteomes" id="UP001431217">
    <property type="component" value="Unassembled WGS sequence"/>
</dbReference>
<dbReference type="RefSeq" id="WP_249476088.1">
    <property type="nucleotide sequence ID" value="NZ_JAMBEP010000005.1"/>
</dbReference>
<protein>
    <submittedName>
        <fullName evidence="2">Iron-containing redox enzyme family protein</fullName>
    </submittedName>
</protein>
<dbReference type="InterPro" id="IPR039068">
    <property type="entry name" value="PqqC-like"/>
</dbReference>
<reference evidence="2 3" key="1">
    <citation type="submission" date="2022-05" db="EMBL/GenBank/DDBJ databases">
        <title>Luteimonas sp. SX5, whole genome shotgun sequencing project.</title>
        <authorList>
            <person name="Zhao G."/>
            <person name="Shen L."/>
        </authorList>
    </citation>
    <scope>NUCLEOTIDE SEQUENCE [LARGE SCALE GENOMIC DNA]</scope>
    <source>
        <strain evidence="2 3">SX5</strain>
    </source>
</reference>
<evidence type="ECO:0000256" key="1">
    <source>
        <dbReference type="ARBA" id="ARBA00023002"/>
    </source>
</evidence>
<keyword evidence="1" id="KW-0560">Oxidoreductase</keyword>
<gene>
    <name evidence="2" type="ORF">M2650_15645</name>
</gene>
<evidence type="ECO:0000313" key="3">
    <source>
        <dbReference type="Proteomes" id="UP001431217"/>
    </source>
</evidence>
<dbReference type="PANTHER" id="PTHR40279:SF3">
    <property type="entry name" value="4-AMINOBENZOATE SYNTHASE"/>
    <property type="match status" value="1"/>
</dbReference>
<dbReference type="Gene3D" id="1.20.910.10">
    <property type="entry name" value="Heme oxygenase-like"/>
    <property type="match status" value="1"/>
</dbReference>
<dbReference type="EMBL" id="JAMBEP010000005">
    <property type="protein sequence ID" value="MCL1636058.1"/>
    <property type="molecule type" value="Genomic_DNA"/>
</dbReference>
<dbReference type="InterPro" id="IPR016084">
    <property type="entry name" value="Haem_Oase-like_multi-hlx"/>
</dbReference>
<evidence type="ECO:0000313" key="2">
    <source>
        <dbReference type="EMBL" id="MCL1636058.1"/>
    </source>
</evidence>
<sequence>MSLQKTLDAPATPDFPAFAMPPDAWDRPTFWRFADSAKEATEALAAEKMKALPRLPIEALRQICTQYRFFTIDYISDLALLLAKLPFGGLRSLLSEILAEELGEGDPAKAHPEVYDRFLASIGVAPEDLERRLPANRDVLGGLTRELRDRGPAFGVGLRGMGGECLCQTYLSVMFEHMRAHPYLREREDYIDWEFWTIHTGEQDIVHGELTRQAIDDYLRHDSSVLPELAQGYERSITAWNLFWQNIFDAYAPQPRAVS</sequence>
<comment type="caution">
    <text evidence="2">The sequence shown here is derived from an EMBL/GenBank/DDBJ whole genome shotgun (WGS) entry which is preliminary data.</text>
</comment>
<keyword evidence="3" id="KW-1185">Reference proteome</keyword>
<accession>A0ABT0MN53</accession>